<reference evidence="4 5" key="1">
    <citation type="journal article" date="2012" name="J. Bacteriol.">
        <title>Draft Genome Sequence of an Ammonia-Oxidizing Archaeon, "Candidatus Nitrosopumilus sediminis" AR2, from Svalbard in the Arctic Circle.</title>
        <authorList>
            <person name="Park S.J."/>
            <person name="Kim J.G."/>
            <person name="Jung M.Y."/>
            <person name="Kim S.J."/>
            <person name="Cha I.T."/>
            <person name="Ghai R."/>
            <person name="Martin-Cuadrado A.B."/>
            <person name="Rodriguez-Valera F."/>
            <person name="Rhee S.K."/>
        </authorList>
    </citation>
    <scope>NUCLEOTIDE SEQUENCE [LARGE SCALE GENOMIC DNA]</scope>
    <source>
        <strain evidence="4 5">AR2</strain>
    </source>
</reference>
<dbReference type="PANTHER" id="PTHR43080">
    <property type="entry name" value="CBS DOMAIN-CONTAINING PROTEIN CBSX3, MITOCHONDRIAL"/>
    <property type="match status" value="1"/>
</dbReference>
<evidence type="ECO:0000256" key="2">
    <source>
        <dbReference type="PROSITE-ProRule" id="PRU00703"/>
    </source>
</evidence>
<protein>
    <submittedName>
        <fullName evidence="4">Signal-transduction protein</fullName>
    </submittedName>
</protein>
<dbReference type="STRING" id="1229909.NSED_02895"/>
<dbReference type="Pfam" id="PF00571">
    <property type="entry name" value="CBS"/>
    <property type="match status" value="4"/>
</dbReference>
<feature type="domain" description="CBS" evidence="3">
    <location>
        <begin position="1"/>
        <end position="56"/>
    </location>
</feature>
<dbReference type="PROSITE" id="PS51371">
    <property type="entry name" value="CBS"/>
    <property type="match status" value="4"/>
</dbReference>
<evidence type="ECO:0000259" key="3">
    <source>
        <dbReference type="PROSITE" id="PS51371"/>
    </source>
</evidence>
<keyword evidence="5" id="KW-1185">Reference proteome</keyword>
<dbReference type="EMBL" id="CP003843">
    <property type="protein sequence ID" value="AFS82385.1"/>
    <property type="molecule type" value="Genomic_DNA"/>
</dbReference>
<accession>K0BBQ7</accession>
<dbReference type="HOGENOM" id="CLU_092291_0_0_2"/>
<dbReference type="PANTHER" id="PTHR43080:SF2">
    <property type="entry name" value="CBS DOMAIN-CONTAINING PROTEIN"/>
    <property type="match status" value="1"/>
</dbReference>
<evidence type="ECO:0000313" key="4">
    <source>
        <dbReference type="EMBL" id="AFS82385.1"/>
    </source>
</evidence>
<organism evidence="4 5">
    <name type="scientific">Candidatus Nitrosopumilus sediminis</name>
    <dbReference type="NCBI Taxonomy" id="1229909"/>
    <lineage>
        <taxon>Archaea</taxon>
        <taxon>Nitrososphaerota</taxon>
        <taxon>Nitrososphaeria</taxon>
        <taxon>Nitrosopumilales</taxon>
        <taxon>Nitrosopumilaceae</taxon>
        <taxon>Nitrosopumilus</taxon>
    </lineage>
</organism>
<dbReference type="AlphaFoldDB" id="K0BBQ7"/>
<dbReference type="InterPro" id="IPR051257">
    <property type="entry name" value="Diverse_CBS-Domain"/>
</dbReference>
<evidence type="ECO:0000313" key="5">
    <source>
        <dbReference type="Proteomes" id="UP000006100"/>
    </source>
</evidence>
<feature type="domain" description="CBS" evidence="3">
    <location>
        <begin position="188"/>
        <end position="245"/>
    </location>
</feature>
<dbReference type="eggNOG" id="arCOG00600">
    <property type="taxonomic scope" value="Archaea"/>
</dbReference>
<dbReference type="SMART" id="SM00116">
    <property type="entry name" value="CBS"/>
    <property type="match status" value="4"/>
</dbReference>
<feature type="domain" description="CBS" evidence="3">
    <location>
        <begin position="126"/>
        <end position="181"/>
    </location>
</feature>
<dbReference type="InterPro" id="IPR046342">
    <property type="entry name" value="CBS_dom_sf"/>
</dbReference>
<dbReference type="InterPro" id="IPR000644">
    <property type="entry name" value="CBS_dom"/>
</dbReference>
<dbReference type="Proteomes" id="UP000006100">
    <property type="component" value="Chromosome"/>
</dbReference>
<dbReference type="CDD" id="cd02205">
    <property type="entry name" value="CBS_pair_SF"/>
    <property type="match status" value="1"/>
</dbReference>
<dbReference type="KEGG" id="nir:NSED_02895"/>
<dbReference type="SUPFAM" id="SSF54631">
    <property type="entry name" value="CBS-domain pair"/>
    <property type="match status" value="2"/>
</dbReference>
<dbReference type="PATRIC" id="fig|1229909.8.peg.615"/>
<name>K0BBQ7_9ARCH</name>
<evidence type="ECO:0000256" key="1">
    <source>
        <dbReference type="ARBA" id="ARBA00023122"/>
    </source>
</evidence>
<dbReference type="Gene3D" id="3.10.580.10">
    <property type="entry name" value="CBS-domain"/>
    <property type="match status" value="2"/>
</dbReference>
<feature type="domain" description="CBS" evidence="3">
    <location>
        <begin position="65"/>
        <end position="120"/>
    </location>
</feature>
<gene>
    <name evidence="4" type="ORF">NSED_02895</name>
</gene>
<keyword evidence="1 2" id="KW-0129">CBS domain</keyword>
<sequence>MTAYPISAEPHIPVKRAIEFMVERDFGHLVVSDGEIPKGILTEREVLKAISESRNLNELTIGDVGWQPFTKLDLGDTVLDAAHLMTQNKSRLLVFDDDKLVGIVTVSDLLRAFRKISTDVSLDRVISTNVEKCSRTDSVFDAAKIMHEKRIGSVIVHDVREYGIFSERDLLKCLYSNGFKTDYEIGKYSSSPLIVSDKAIKIHQAASIMAANHIKRLGITQDGYLMGVVTARDLLDAYHDVVQATDPAE</sequence>
<proteinExistence type="predicted"/>